<dbReference type="Proteomes" id="UP000658997">
    <property type="component" value="Unassembled WGS sequence"/>
</dbReference>
<feature type="region of interest" description="Disordered" evidence="2">
    <location>
        <begin position="1"/>
        <end position="31"/>
    </location>
</feature>
<evidence type="ECO:0000313" key="6">
    <source>
        <dbReference type="Proteomes" id="UP000658997"/>
    </source>
</evidence>
<feature type="region of interest" description="Disordered" evidence="2">
    <location>
        <begin position="59"/>
        <end position="81"/>
    </location>
</feature>
<feature type="region of interest" description="Disordered" evidence="2">
    <location>
        <begin position="396"/>
        <end position="423"/>
    </location>
</feature>
<feature type="region of interest" description="Disordered" evidence="2">
    <location>
        <begin position="463"/>
        <end position="487"/>
    </location>
</feature>
<gene>
    <name evidence="4" type="ORF">UBRO2_05254</name>
    <name evidence="3" type="ORF">UBRO_06053</name>
</gene>
<dbReference type="EMBL" id="ULHB01000152">
    <property type="protein sequence ID" value="SYW83664.1"/>
    <property type="molecule type" value="Genomic_DNA"/>
</dbReference>
<dbReference type="OrthoDB" id="2552556at2759"/>
<dbReference type="Proteomes" id="UP000179920">
    <property type="component" value="Chromosome XV"/>
</dbReference>
<protein>
    <submittedName>
        <fullName evidence="3">Uncharacterized protein</fullName>
    </submittedName>
</protein>
<keyword evidence="6" id="KW-1185">Reference proteome</keyword>
<reference evidence="5" key="1">
    <citation type="submission" date="2016-04" db="EMBL/GenBank/DDBJ databases">
        <authorList>
            <person name="Guldener U."/>
            <person name="Guldener U."/>
        </authorList>
    </citation>
    <scope>NUCLEOTIDE SEQUENCE [LARGE SCALE GENOMIC DNA]</scope>
    <source>
        <strain evidence="5">UB2112</strain>
    </source>
</reference>
<feature type="compositionally biased region" description="Polar residues" evidence="2">
    <location>
        <begin position="355"/>
        <end position="372"/>
    </location>
</feature>
<evidence type="ECO:0000256" key="1">
    <source>
        <dbReference type="SAM" id="Coils"/>
    </source>
</evidence>
<reference evidence="3" key="2">
    <citation type="submission" date="2016-04" db="EMBL/GenBank/DDBJ databases">
        <authorList>
            <person name="Evans L.H."/>
            <person name="Alamgir A."/>
            <person name="Owens N."/>
            <person name="Weber N.D."/>
            <person name="Virtaneva K."/>
            <person name="Barbian K."/>
            <person name="Babar A."/>
            <person name="Rosenke K."/>
        </authorList>
    </citation>
    <scope>NUCLEOTIDE SEQUENCE</scope>
    <source>
        <strain evidence="3">UB2112</strain>
    </source>
</reference>
<dbReference type="AlphaFoldDB" id="A0A1K0GA50"/>
<feature type="region of interest" description="Disordered" evidence="2">
    <location>
        <begin position="355"/>
        <end position="382"/>
    </location>
</feature>
<evidence type="ECO:0000313" key="3">
    <source>
        <dbReference type="EMBL" id="SAM84732.1"/>
    </source>
</evidence>
<organism evidence="3 5">
    <name type="scientific">Ustilago bromivora</name>
    <dbReference type="NCBI Taxonomy" id="307758"/>
    <lineage>
        <taxon>Eukaryota</taxon>
        <taxon>Fungi</taxon>
        <taxon>Dikarya</taxon>
        <taxon>Basidiomycota</taxon>
        <taxon>Ustilaginomycotina</taxon>
        <taxon>Ustilaginomycetes</taxon>
        <taxon>Ustilaginales</taxon>
        <taxon>Ustilaginaceae</taxon>
        <taxon>Ustilago</taxon>
    </lineage>
</organism>
<evidence type="ECO:0000256" key="2">
    <source>
        <dbReference type="SAM" id="MobiDB-lite"/>
    </source>
</evidence>
<dbReference type="EMBL" id="LT558131">
    <property type="protein sequence ID" value="SAM84732.1"/>
    <property type="molecule type" value="Genomic_DNA"/>
</dbReference>
<feature type="coiled-coil region" evidence="1">
    <location>
        <begin position="328"/>
        <end position="355"/>
    </location>
</feature>
<keyword evidence="1" id="KW-0175">Coiled coil</keyword>
<feature type="compositionally biased region" description="Polar residues" evidence="2">
    <location>
        <begin position="60"/>
        <end position="81"/>
    </location>
</feature>
<accession>A0A1K0GA50</accession>
<feature type="compositionally biased region" description="Polar residues" evidence="2">
    <location>
        <begin position="396"/>
        <end position="412"/>
    </location>
</feature>
<evidence type="ECO:0000313" key="4">
    <source>
        <dbReference type="EMBL" id="SYW83664.1"/>
    </source>
</evidence>
<proteinExistence type="predicted"/>
<reference evidence="4" key="3">
    <citation type="submission" date="2018-08" db="EMBL/GenBank/DDBJ databases">
        <authorList>
            <person name="Guldener U."/>
        </authorList>
    </citation>
    <scope>NUCLEOTIDE SEQUENCE</scope>
    <source>
        <strain evidence="4">UB2</strain>
    </source>
</reference>
<feature type="coiled-coil region" evidence="1">
    <location>
        <begin position="152"/>
        <end position="192"/>
    </location>
</feature>
<evidence type="ECO:0000313" key="5">
    <source>
        <dbReference type="Proteomes" id="UP000179920"/>
    </source>
</evidence>
<sequence length="487" mass="53718">MFAASWTDDVESVRTRDSSMTAINPPLHHHLSVGDRPQRPLVRYISEPHFATLPAGIQKSHLTQSAPSKQQATTVQHDRNSSSMSDAHLRLMFPTPSPRNPQSGAINLNSGLEMLDVPGGAAEDALEAAWEDGSCIDASSPRIESTERMDTMKQDKFEVEALRRQVDQLQMALQLQSKQRELEMRLEQQQQNQQHQLLRRRPSQMQQARMTMGYHPQDEWSAQPPTMRSFPQRTVIPNPASLRSTALLNPAHSAAAASLLLNTPLPPTPQEIYQHASEASPGYNDHLHPTQYQYPDVRRRQSILSQSQSSYSPSLSASQILFESVAAREEEEKKNDDLNRKIDALQHMIQALTHNPTPASTEKGSWEGSDQGSAFRYNPTTARPRWASSAAIRTNPTVTSSAPSITTNTAAPSANGAGKGKKGGKLASVFTLRFSKGGSSTDDATAGLGEDVRRVSWSRKRTEKVSVPKAKVRQGPGRGRMVIKETS</sequence>
<name>A0A1K0GA50_9BASI</name>